<dbReference type="GO" id="GO:0005886">
    <property type="term" value="C:plasma membrane"/>
    <property type="evidence" value="ECO:0007669"/>
    <property type="project" value="UniProtKB-SubCell"/>
</dbReference>
<organism evidence="10 11">
    <name type="scientific">Lactuca sativa</name>
    <name type="common">Garden lettuce</name>
    <dbReference type="NCBI Taxonomy" id="4236"/>
    <lineage>
        <taxon>Eukaryota</taxon>
        <taxon>Viridiplantae</taxon>
        <taxon>Streptophyta</taxon>
        <taxon>Embryophyta</taxon>
        <taxon>Tracheophyta</taxon>
        <taxon>Spermatophyta</taxon>
        <taxon>Magnoliopsida</taxon>
        <taxon>eudicotyledons</taxon>
        <taxon>Gunneridae</taxon>
        <taxon>Pentapetalae</taxon>
        <taxon>asterids</taxon>
        <taxon>campanulids</taxon>
        <taxon>Asterales</taxon>
        <taxon>Asteraceae</taxon>
        <taxon>Cichorioideae</taxon>
        <taxon>Cichorieae</taxon>
        <taxon>Lactucinae</taxon>
        <taxon>Lactuca</taxon>
    </lineage>
</organism>
<evidence type="ECO:0000256" key="4">
    <source>
        <dbReference type="ARBA" id="ARBA00022692"/>
    </source>
</evidence>
<dbReference type="GO" id="GO:0008285">
    <property type="term" value="P:negative regulation of cell population proliferation"/>
    <property type="evidence" value="ECO:0007669"/>
    <property type="project" value="InterPro"/>
</dbReference>
<feature type="compositionally biased region" description="Low complexity" evidence="8">
    <location>
        <begin position="33"/>
        <end position="43"/>
    </location>
</feature>
<dbReference type="AlphaFoldDB" id="A0A9R1UGR8"/>
<evidence type="ECO:0000256" key="7">
    <source>
        <dbReference type="ARBA" id="ARBA00024340"/>
    </source>
</evidence>
<evidence type="ECO:0000313" key="10">
    <source>
        <dbReference type="EMBL" id="KAJ0186683.1"/>
    </source>
</evidence>
<evidence type="ECO:0000313" key="11">
    <source>
        <dbReference type="Proteomes" id="UP000235145"/>
    </source>
</evidence>
<gene>
    <name evidence="10" type="ORF">LSAT_V11C900483260</name>
</gene>
<evidence type="ECO:0000256" key="1">
    <source>
        <dbReference type="ARBA" id="ARBA00004162"/>
    </source>
</evidence>
<proteinExistence type="inferred from homology"/>
<feature type="transmembrane region" description="Helical" evidence="9">
    <location>
        <begin position="66"/>
        <end position="85"/>
    </location>
</feature>
<dbReference type="InterPro" id="IPR051525">
    <property type="entry name" value="DVL_RTFL_regulatory"/>
</dbReference>
<dbReference type="PANTHER" id="PTHR33102">
    <property type="entry name" value="DVL19-RELATED-RELATED"/>
    <property type="match status" value="1"/>
</dbReference>
<feature type="compositionally biased region" description="Polar residues" evidence="8">
    <location>
        <begin position="17"/>
        <end position="26"/>
    </location>
</feature>
<comment type="subcellular location">
    <subcellularLocation>
        <location evidence="1">Cell membrane</location>
        <topology evidence="1">Single-pass membrane protein</topology>
    </subcellularLocation>
</comment>
<keyword evidence="5 9" id="KW-1133">Transmembrane helix</keyword>
<feature type="compositionally biased region" description="Low complexity" evidence="8">
    <location>
        <begin position="147"/>
        <end position="163"/>
    </location>
</feature>
<evidence type="ECO:0000256" key="5">
    <source>
        <dbReference type="ARBA" id="ARBA00022989"/>
    </source>
</evidence>
<dbReference type="Proteomes" id="UP000235145">
    <property type="component" value="Unassembled WGS sequence"/>
</dbReference>
<evidence type="ECO:0000256" key="6">
    <source>
        <dbReference type="ARBA" id="ARBA00023136"/>
    </source>
</evidence>
<keyword evidence="6 9" id="KW-0472">Membrane</keyword>
<evidence type="ECO:0000256" key="9">
    <source>
        <dbReference type="SAM" id="Phobius"/>
    </source>
</evidence>
<reference evidence="10 11" key="1">
    <citation type="journal article" date="2017" name="Nat. Commun.">
        <title>Genome assembly with in vitro proximity ligation data and whole-genome triplication in lettuce.</title>
        <authorList>
            <person name="Reyes-Chin-Wo S."/>
            <person name="Wang Z."/>
            <person name="Yang X."/>
            <person name="Kozik A."/>
            <person name="Arikit S."/>
            <person name="Song C."/>
            <person name="Xia L."/>
            <person name="Froenicke L."/>
            <person name="Lavelle D.O."/>
            <person name="Truco M.J."/>
            <person name="Xia R."/>
            <person name="Zhu S."/>
            <person name="Xu C."/>
            <person name="Xu H."/>
            <person name="Xu X."/>
            <person name="Cox K."/>
            <person name="Korf I."/>
            <person name="Meyers B.C."/>
            <person name="Michelmore R.W."/>
        </authorList>
    </citation>
    <scope>NUCLEOTIDE SEQUENCE [LARGE SCALE GENOMIC DNA]</scope>
    <source>
        <strain evidence="11">cv. Salinas</strain>
        <tissue evidence="10">Seedlings</tissue>
    </source>
</reference>
<keyword evidence="11" id="KW-1185">Reference proteome</keyword>
<feature type="region of interest" description="Disordered" evidence="8">
    <location>
        <begin position="141"/>
        <end position="163"/>
    </location>
</feature>
<keyword evidence="3" id="KW-1003">Cell membrane</keyword>
<dbReference type="EMBL" id="NBSK02000009">
    <property type="protein sequence ID" value="KAJ0186683.1"/>
    <property type="molecule type" value="Genomic_DNA"/>
</dbReference>
<accession>A0A9R1UGR8</accession>
<name>A0A9R1UGR8_LACSA</name>
<dbReference type="InterPro" id="IPR012552">
    <property type="entry name" value="DVL"/>
</dbReference>
<comment type="similarity">
    <text evidence="7">Belongs to the DVL/RTFL small polypeptides family.</text>
</comment>
<evidence type="ECO:0000256" key="3">
    <source>
        <dbReference type="ARBA" id="ARBA00022475"/>
    </source>
</evidence>
<protein>
    <submittedName>
        <fullName evidence="10">Uncharacterized protein</fullName>
    </submittedName>
</protein>
<sequence>MVVSVTTVDAPPPPQPQFTCSDNNQKLSKKGSISRSRSSSATSSHRRCTFTRKCARLVKEQRARFYIMRRCVMVFTVILDFLFVGDCSKRFSSRSLFSLVLLEREKVGSFRSVKVLRLGCDHKRGTLCWVLKFDQLDRPKKSKKSSKMAPGTSATFPPAPTTSSKFSLLQLRSRDKITSPNYLDWIHNLRITLRY</sequence>
<evidence type="ECO:0000256" key="8">
    <source>
        <dbReference type="SAM" id="MobiDB-lite"/>
    </source>
</evidence>
<evidence type="ECO:0000256" key="2">
    <source>
        <dbReference type="ARBA" id="ARBA00022473"/>
    </source>
</evidence>
<keyword evidence="2" id="KW-0217">Developmental protein</keyword>
<feature type="region of interest" description="Disordered" evidence="8">
    <location>
        <begin position="1"/>
        <end position="44"/>
    </location>
</feature>
<comment type="caution">
    <text evidence="10">The sequence shown here is derived from an EMBL/GenBank/DDBJ whole genome shotgun (WGS) entry which is preliminary data.</text>
</comment>
<dbReference type="Pfam" id="PF08137">
    <property type="entry name" value="DVL"/>
    <property type="match status" value="1"/>
</dbReference>
<keyword evidence="4 9" id="KW-0812">Transmembrane</keyword>
<dbReference type="GO" id="GO:0048367">
    <property type="term" value="P:shoot system development"/>
    <property type="evidence" value="ECO:0007669"/>
    <property type="project" value="UniProtKB-ARBA"/>
</dbReference>